<name>A0A1X6PJU6_PORUM</name>
<keyword evidence="2" id="KW-1185">Reference proteome</keyword>
<accession>A0A1X6PJU6</accession>
<protein>
    <submittedName>
        <fullName evidence="1">Uncharacterized protein</fullName>
    </submittedName>
</protein>
<sequence>MPTYGRLGQQLLLERHRLRRALGVHVDGLERPATAVWPHGCGGR</sequence>
<proteinExistence type="predicted"/>
<evidence type="ECO:0000313" key="1">
    <source>
        <dbReference type="EMBL" id="OSX81142.1"/>
    </source>
</evidence>
<dbReference type="EMBL" id="KV918765">
    <property type="protein sequence ID" value="OSX81142.1"/>
    <property type="molecule type" value="Genomic_DNA"/>
</dbReference>
<reference evidence="1 2" key="1">
    <citation type="submission" date="2017-03" db="EMBL/GenBank/DDBJ databases">
        <title>WGS assembly of Porphyra umbilicalis.</title>
        <authorList>
            <person name="Brawley S.H."/>
            <person name="Blouin N.A."/>
            <person name="Ficko-Blean E."/>
            <person name="Wheeler G.L."/>
            <person name="Lohr M."/>
            <person name="Goodson H.V."/>
            <person name="Jenkins J.W."/>
            <person name="Blaby-Haas C.E."/>
            <person name="Helliwell K.E."/>
            <person name="Chan C."/>
            <person name="Marriage T."/>
            <person name="Bhattacharya D."/>
            <person name="Klein A.S."/>
            <person name="Badis Y."/>
            <person name="Brodie J."/>
            <person name="Cao Y."/>
            <person name="Collen J."/>
            <person name="Dittami S.M."/>
            <person name="Gachon C.M."/>
            <person name="Green B.R."/>
            <person name="Karpowicz S."/>
            <person name="Kim J.W."/>
            <person name="Kudahl U."/>
            <person name="Lin S."/>
            <person name="Michel G."/>
            <person name="Mittag M."/>
            <person name="Olson B.J."/>
            <person name="Pangilinan J."/>
            <person name="Peng Y."/>
            <person name="Qiu H."/>
            <person name="Shu S."/>
            <person name="Singer J.T."/>
            <person name="Smith A.G."/>
            <person name="Sprecher B.N."/>
            <person name="Wagner V."/>
            <person name="Wang W."/>
            <person name="Wang Z.-Y."/>
            <person name="Yan J."/>
            <person name="Yarish C."/>
            <person name="Zoeuner-Riek S."/>
            <person name="Zhuang Y."/>
            <person name="Zou Y."/>
            <person name="Lindquist E.A."/>
            <person name="Grimwood J."/>
            <person name="Barry K."/>
            <person name="Rokhsar D.S."/>
            <person name="Schmutz J."/>
            <person name="Stiller J.W."/>
            <person name="Grossman A.R."/>
            <person name="Prochnik S.E."/>
        </authorList>
    </citation>
    <scope>NUCLEOTIDE SEQUENCE [LARGE SCALE GENOMIC DNA]</scope>
    <source>
        <strain evidence="1">4086291</strain>
    </source>
</reference>
<dbReference type="AlphaFoldDB" id="A0A1X6PJU6"/>
<gene>
    <name evidence="1" type="ORF">BU14_0025s0024</name>
</gene>
<organism evidence="1 2">
    <name type="scientific">Porphyra umbilicalis</name>
    <name type="common">Purple laver</name>
    <name type="synonym">Red alga</name>
    <dbReference type="NCBI Taxonomy" id="2786"/>
    <lineage>
        <taxon>Eukaryota</taxon>
        <taxon>Rhodophyta</taxon>
        <taxon>Bangiophyceae</taxon>
        <taxon>Bangiales</taxon>
        <taxon>Bangiaceae</taxon>
        <taxon>Porphyra</taxon>
    </lineage>
</organism>
<evidence type="ECO:0000313" key="2">
    <source>
        <dbReference type="Proteomes" id="UP000218209"/>
    </source>
</evidence>
<dbReference type="Proteomes" id="UP000218209">
    <property type="component" value="Unassembled WGS sequence"/>
</dbReference>